<dbReference type="InterPro" id="IPR008477">
    <property type="entry name" value="TNFAIP8-like"/>
</dbReference>
<dbReference type="Gene3D" id="1.20.1440.160">
    <property type="entry name" value="Tumor necrosis factor alpha-induced protein 8-like"/>
    <property type="match status" value="1"/>
</dbReference>
<evidence type="ECO:0008006" key="3">
    <source>
        <dbReference type="Google" id="ProtNLM"/>
    </source>
</evidence>
<sequence length="243" mass="27893">MEEETSSLLLSQTAHLERCFYDTVDRALLYKLRVVGMNPIHACVCGMYFSRELPCCLADGIDAKSIGLRAQKKLLGKMTSKKIVKTFIDDTSGRLLDNLYKVAKDYTGSKKDAEKIIKHLIKTVIKIGILTRNDQFSREELAIAEEFKRKFRTVAMTVVSFYEVDFTFDKNYLNKALTECGSLLKRLVQRHLTEKSLWRIDNVFQFFGNPDFLEALFKSNGQHKELLCGMVRDLNKLLDDAVL</sequence>
<accession>A0AAD9N366</accession>
<dbReference type="Pfam" id="PF05527">
    <property type="entry name" value="TNFAIP8"/>
    <property type="match status" value="1"/>
</dbReference>
<evidence type="ECO:0000313" key="2">
    <source>
        <dbReference type="Proteomes" id="UP001208570"/>
    </source>
</evidence>
<dbReference type="AlphaFoldDB" id="A0AAD9N366"/>
<dbReference type="FunFam" id="1.20.1440.160:FF:000001">
    <property type="entry name" value="Tumor necrosis factor alpha-induced protein 8-like 1"/>
    <property type="match status" value="1"/>
</dbReference>
<proteinExistence type="predicted"/>
<dbReference type="GO" id="GO:0005737">
    <property type="term" value="C:cytoplasm"/>
    <property type="evidence" value="ECO:0007669"/>
    <property type="project" value="TreeGrafter"/>
</dbReference>
<dbReference type="Proteomes" id="UP001208570">
    <property type="component" value="Unassembled WGS sequence"/>
</dbReference>
<dbReference type="InterPro" id="IPR038355">
    <property type="entry name" value="TNFAIP8_sf"/>
</dbReference>
<organism evidence="1 2">
    <name type="scientific">Paralvinella palmiformis</name>
    <dbReference type="NCBI Taxonomy" id="53620"/>
    <lineage>
        <taxon>Eukaryota</taxon>
        <taxon>Metazoa</taxon>
        <taxon>Spiralia</taxon>
        <taxon>Lophotrochozoa</taxon>
        <taxon>Annelida</taxon>
        <taxon>Polychaeta</taxon>
        <taxon>Sedentaria</taxon>
        <taxon>Canalipalpata</taxon>
        <taxon>Terebellida</taxon>
        <taxon>Terebelliformia</taxon>
        <taxon>Alvinellidae</taxon>
        <taxon>Paralvinella</taxon>
    </lineage>
</organism>
<dbReference type="PANTHER" id="PTHR12757:SF1">
    <property type="entry name" value="PROTEIN SALIVARY GLANDS MARRED"/>
    <property type="match status" value="1"/>
</dbReference>
<dbReference type="PANTHER" id="PTHR12757">
    <property type="entry name" value="TUMOR NECROSIS FACTOR INDUCED PROTEIN"/>
    <property type="match status" value="1"/>
</dbReference>
<gene>
    <name evidence="1" type="ORF">LSH36_300g01022</name>
</gene>
<name>A0AAD9N366_9ANNE</name>
<reference evidence="1" key="1">
    <citation type="journal article" date="2023" name="Mol. Biol. Evol.">
        <title>Third-Generation Sequencing Reveals the Adaptive Role of the Epigenome in Three Deep-Sea Polychaetes.</title>
        <authorList>
            <person name="Perez M."/>
            <person name="Aroh O."/>
            <person name="Sun Y."/>
            <person name="Lan Y."/>
            <person name="Juniper S.K."/>
            <person name="Young C.R."/>
            <person name="Angers B."/>
            <person name="Qian P.Y."/>
        </authorList>
    </citation>
    <scope>NUCLEOTIDE SEQUENCE</scope>
    <source>
        <strain evidence="1">P08H-3</strain>
    </source>
</reference>
<dbReference type="EMBL" id="JAODUP010000300">
    <property type="protein sequence ID" value="KAK2153326.1"/>
    <property type="molecule type" value="Genomic_DNA"/>
</dbReference>
<protein>
    <recommendedName>
        <fullName evidence="3">Tumor necrosis factor alpha-induced protein 8-like protein</fullName>
    </recommendedName>
</protein>
<evidence type="ECO:0000313" key="1">
    <source>
        <dbReference type="EMBL" id="KAK2153326.1"/>
    </source>
</evidence>
<keyword evidence="2" id="KW-1185">Reference proteome</keyword>
<dbReference type="GO" id="GO:0042981">
    <property type="term" value="P:regulation of apoptotic process"/>
    <property type="evidence" value="ECO:0007669"/>
    <property type="project" value="InterPro"/>
</dbReference>
<comment type="caution">
    <text evidence="1">The sequence shown here is derived from an EMBL/GenBank/DDBJ whole genome shotgun (WGS) entry which is preliminary data.</text>
</comment>